<accession>A0A2K5KKG1</accession>
<dbReference type="AlphaFoldDB" id="A0A2K5KKG1"/>
<keyword evidence="3" id="KW-1185">Reference proteome</keyword>
<organism evidence="2 3">
    <name type="scientific">Cercocebus atys</name>
    <name type="common">Sooty mangabey</name>
    <name type="synonym">Cercocebus torquatus atys</name>
    <dbReference type="NCBI Taxonomy" id="9531"/>
    <lineage>
        <taxon>Eukaryota</taxon>
        <taxon>Metazoa</taxon>
        <taxon>Chordata</taxon>
        <taxon>Craniata</taxon>
        <taxon>Vertebrata</taxon>
        <taxon>Euteleostomi</taxon>
        <taxon>Mammalia</taxon>
        <taxon>Eutheria</taxon>
        <taxon>Euarchontoglires</taxon>
        <taxon>Primates</taxon>
        <taxon>Haplorrhini</taxon>
        <taxon>Catarrhini</taxon>
        <taxon>Cercopithecidae</taxon>
        <taxon>Cercopithecinae</taxon>
        <taxon>Cercocebus</taxon>
    </lineage>
</organism>
<dbReference type="Proteomes" id="UP000233060">
    <property type="component" value="Unassembled WGS sequence"/>
</dbReference>
<name>A0A2K5KKG1_CERAT</name>
<dbReference type="Bgee" id="ENSCATG00000005753">
    <property type="expression patterns" value="Expressed in bone marrow and 6 other cell types or tissues"/>
</dbReference>
<sequence>MAGHISEGAAGTHCTVKQPAEPTMSCKPQASNQRDRIQWPKRGRGSGAPQWRQQAGQASGLSFPTINFSRCLILYLQTSYPLCTTQPSVYHHIWAQK</sequence>
<dbReference type="GeneTree" id="ENSGT00910000147060"/>
<dbReference type="Ensembl" id="ENSCATT00000006277.1">
    <property type="protein sequence ID" value="ENSCATP00000001186.1"/>
    <property type="gene ID" value="ENSCATG00000005753.1"/>
</dbReference>
<reference evidence="2" key="2">
    <citation type="submission" date="2025-09" db="UniProtKB">
        <authorList>
            <consortium name="Ensembl"/>
        </authorList>
    </citation>
    <scope>IDENTIFICATION</scope>
</reference>
<dbReference type="OMA" id="HHIWAQK"/>
<evidence type="ECO:0000313" key="2">
    <source>
        <dbReference type="Ensembl" id="ENSCATP00000001186.1"/>
    </source>
</evidence>
<evidence type="ECO:0000313" key="3">
    <source>
        <dbReference type="Proteomes" id="UP000233060"/>
    </source>
</evidence>
<feature type="region of interest" description="Disordered" evidence="1">
    <location>
        <begin position="1"/>
        <end position="58"/>
    </location>
</feature>
<protein>
    <submittedName>
        <fullName evidence="2">Uncharacterized protein</fullName>
    </submittedName>
</protein>
<reference evidence="2" key="1">
    <citation type="submission" date="2025-08" db="UniProtKB">
        <authorList>
            <consortium name="Ensembl"/>
        </authorList>
    </citation>
    <scope>IDENTIFICATION</scope>
</reference>
<proteinExistence type="predicted"/>
<evidence type="ECO:0000256" key="1">
    <source>
        <dbReference type="SAM" id="MobiDB-lite"/>
    </source>
</evidence>